<gene>
    <name evidence="2" type="ORF">EYC82_07900</name>
</gene>
<feature type="transmembrane region" description="Helical" evidence="1">
    <location>
        <begin position="149"/>
        <end position="166"/>
    </location>
</feature>
<keyword evidence="1" id="KW-1133">Transmembrane helix</keyword>
<name>A0ABT3T4R4_9GAMM</name>
<evidence type="ECO:0000256" key="1">
    <source>
        <dbReference type="SAM" id="Phobius"/>
    </source>
</evidence>
<protein>
    <recommendedName>
        <fullName evidence="4">Tetratricopeptide repeat protein</fullName>
    </recommendedName>
</protein>
<proteinExistence type="predicted"/>
<dbReference type="Proteomes" id="UP001143304">
    <property type="component" value="Unassembled WGS sequence"/>
</dbReference>
<evidence type="ECO:0000313" key="3">
    <source>
        <dbReference type="Proteomes" id="UP001143304"/>
    </source>
</evidence>
<feature type="transmembrane region" description="Helical" evidence="1">
    <location>
        <begin position="309"/>
        <end position="327"/>
    </location>
</feature>
<keyword evidence="1" id="KW-0472">Membrane</keyword>
<dbReference type="RefSeq" id="WP_279249005.1">
    <property type="nucleotide sequence ID" value="NZ_SHNO01000001.1"/>
</dbReference>
<feature type="transmembrane region" description="Helical" evidence="1">
    <location>
        <begin position="364"/>
        <end position="382"/>
    </location>
</feature>
<keyword evidence="3" id="KW-1185">Reference proteome</keyword>
<feature type="transmembrane region" description="Helical" evidence="1">
    <location>
        <begin position="201"/>
        <end position="220"/>
    </location>
</feature>
<keyword evidence="1" id="KW-0812">Transmembrane</keyword>
<evidence type="ECO:0008006" key="4">
    <source>
        <dbReference type="Google" id="ProtNLM"/>
    </source>
</evidence>
<evidence type="ECO:0000313" key="2">
    <source>
        <dbReference type="EMBL" id="MCX2977275.1"/>
    </source>
</evidence>
<feature type="transmembrane region" description="Helical" evidence="1">
    <location>
        <begin position="178"/>
        <end position="195"/>
    </location>
</feature>
<feature type="transmembrane region" description="Helical" evidence="1">
    <location>
        <begin position="334"/>
        <end position="358"/>
    </location>
</feature>
<sequence>MMTGKGTSGALLLMLVLSAVVAWIYWPGVTGPALLDDRSSVMVIEGLKAQPELALDYIFGDSSGLLGRSVSMATFVAERVYLDGSVATSKAINILLHLANGGLVIWLLWLLFRHLAVPGDRYLAVALGAIWLMHPLWVSTVLYMVQRMAMLSTFFMLLTLISYIGWRRALGRVTGVAAYWRFLPVPLFLVLGLFAKENAIVVVPTLLLLEVWWFECRDTAGRPIRWLQRTSYGLIVSGGAGLLSFLVLRWGWLADRLHRRPFTLEERLLTESRILWDYVGQWINPQVQRMGIYHDDVLLSRSLTEPITTAWSIAAWAALLLICGVLLRWQAGRWLAFGLAWFLVGHSVESTVLSLELYYEHRNYYPAIGLLIVLGVFYALLVKRLPEPAAPLLVCLGLCALLLAGQTSSQAQIWSQRSLLSIHHLNAHPHSARANIDMAVELAQHGALSAAHRYSLAAFEASAGGAGSNELVGDYQVRDLALNCIARQPPTLQQIDDLGVEQARRPLSSASTLLSLVRLLQDNRCPKFDRIRLADRLAQIYLDAEAEGRASAQIYFDLAVLENALGRYDRALAYTDRLLIQSRWDARGLLMKLHFATLENSREATAESLEALTTLQSRGLLSRRDQQTMALYLETTP</sequence>
<feature type="transmembrane region" description="Helical" evidence="1">
    <location>
        <begin position="91"/>
        <end position="111"/>
    </location>
</feature>
<comment type="caution">
    <text evidence="2">The sequence shown here is derived from an EMBL/GenBank/DDBJ whole genome shotgun (WGS) entry which is preliminary data.</text>
</comment>
<feature type="transmembrane region" description="Helical" evidence="1">
    <location>
        <begin position="232"/>
        <end position="252"/>
    </location>
</feature>
<dbReference type="EMBL" id="SHNO01000001">
    <property type="protein sequence ID" value="MCX2977275.1"/>
    <property type="molecule type" value="Genomic_DNA"/>
</dbReference>
<feature type="transmembrane region" description="Helical" evidence="1">
    <location>
        <begin position="123"/>
        <end position="143"/>
    </location>
</feature>
<feature type="transmembrane region" description="Helical" evidence="1">
    <location>
        <begin position="389"/>
        <end position="407"/>
    </location>
</feature>
<accession>A0ABT3T4R4</accession>
<reference evidence="2" key="1">
    <citation type="submission" date="2019-02" db="EMBL/GenBank/DDBJ databases">
        <authorList>
            <person name="Li S.-H."/>
        </authorList>
    </citation>
    <scope>NUCLEOTIDE SEQUENCE</scope>
    <source>
        <strain evidence="2">IMCC11814</strain>
    </source>
</reference>
<organism evidence="2 3">
    <name type="scientific">Candidatus Marimicrobium litorale</name>
    <dbReference type="NCBI Taxonomy" id="2518991"/>
    <lineage>
        <taxon>Bacteria</taxon>
        <taxon>Pseudomonadati</taxon>
        <taxon>Pseudomonadota</taxon>
        <taxon>Gammaproteobacteria</taxon>
        <taxon>Cellvibrionales</taxon>
        <taxon>Halieaceae</taxon>
        <taxon>Marimicrobium</taxon>
    </lineage>
</organism>